<name>A0A927HJQ2_KLEPN</name>
<reference evidence="1" key="1">
    <citation type="submission" date="2020-07" db="EMBL/GenBank/DDBJ databases">
        <title>Clinical and genomic characterization of carbapenemase-producing Enterobacterales causing secondary infections during the COVID-19 crisis at a New York City hospital.</title>
        <authorList>
            <person name="Gomez-Simmonds A."/>
            <person name="Annavajhala M.K."/>
            <person name="Uhlemann A.-C."/>
        </authorList>
    </citation>
    <scope>NUCLEOTIDE SEQUENCE</scope>
    <source>
        <strain evidence="1">NK1597</strain>
    </source>
</reference>
<comment type="caution">
    <text evidence="1">The sequence shown here is derived from an EMBL/GenBank/DDBJ whole genome shotgun (WGS) entry which is preliminary data.</text>
</comment>
<protein>
    <submittedName>
        <fullName evidence="1">Uncharacterized protein</fullName>
    </submittedName>
</protein>
<organism evidence="1 2">
    <name type="scientific">Klebsiella pneumoniae</name>
    <dbReference type="NCBI Taxonomy" id="573"/>
    <lineage>
        <taxon>Bacteria</taxon>
        <taxon>Pseudomonadati</taxon>
        <taxon>Pseudomonadota</taxon>
        <taxon>Gammaproteobacteria</taxon>
        <taxon>Enterobacterales</taxon>
        <taxon>Enterobacteriaceae</taxon>
        <taxon>Klebsiella/Raoultella group</taxon>
        <taxon>Klebsiella</taxon>
        <taxon>Klebsiella pneumoniae complex</taxon>
    </lineage>
</organism>
<gene>
    <name evidence="1" type="ORF">IE991_31980</name>
</gene>
<dbReference type="Proteomes" id="UP000631473">
    <property type="component" value="Unassembled WGS sequence"/>
</dbReference>
<sequence length="89" mass="9990">MAKRWPSPSGIRLIYCFTTSTLWKDENTQSAIFEYINWPDSFPCASISIRRARFLASLPGHAAGGPAAVGRRLALICWRQRAISPPARR</sequence>
<dbReference type="EMBL" id="JACXTI010000015">
    <property type="protein sequence ID" value="MBD3701695.1"/>
    <property type="molecule type" value="Genomic_DNA"/>
</dbReference>
<proteinExistence type="predicted"/>
<evidence type="ECO:0000313" key="1">
    <source>
        <dbReference type="EMBL" id="MBD3701695.1"/>
    </source>
</evidence>
<dbReference type="AlphaFoldDB" id="A0A927HJQ2"/>
<accession>A0A927HJQ2</accession>
<evidence type="ECO:0000313" key="2">
    <source>
        <dbReference type="Proteomes" id="UP000631473"/>
    </source>
</evidence>